<dbReference type="Pfam" id="PF05726">
    <property type="entry name" value="Pirin_C"/>
    <property type="match status" value="1"/>
</dbReference>
<evidence type="ECO:0000313" key="5">
    <source>
        <dbReference type="EMBL" id="MBO9203907.1"/>
    </source>
</evidence>
<dbReference type="Proteomes" id="UP000677244">
    <property type="component" value="Unassembled WGS sequence"/>
</dbReference>
<comment type="similarity">
    <text evidence="1 2">Belongs to the pirin family.</text>
</comment>
<evidence type="ECO:0000256" key="1">
    <source>
        <dbReference type="ARBA" id="ARBA00008416"/>
    </source>
</evidence>
<comment type="caution">
    <text evidence="5">The sequence shown here is derived from an EMBL/GenBank/DDBJ whole genome shotgun (WGS) entry which is preliminary data.</text>
</comment>
<dbReference type="InterPro" id="IPR014710">
    <property type="entry name" value="RmlC-like_jellyroll"/>
</dbReference>
<dbReference type="RefSeq" id="WP_209141958.1">
    <property type="nucleotide sequence ID" value="NZ_JAGHKO010000011.1"/>
</dbReference>
<dbReference type="InterPro" id="IPR011051">
    <property type="entry name" value="RmlC_Cupin_sf"/>
</dbReference>
<accession>A0ABS3Z2C8</accession>
<dbReference type="SUPFAM" id="SSF51182">
    <property type="entry name" value="RmlC-like cupins"/>
    <property type="match status" value="1"/>
</dbReference>
<dbReference type="CDD" id="cd02909">
    <property type="entry name" value="cupin_pirin_N"/>
    <property type="match status" value="1"/>
</dbReference>
<dbReference type="Gene3D" id="2.60.120.10">
    <property type="entry name" value="Jelly Rolls"/>
    <property type="match status" value="2"/>
</dbReference>
<dbReference type="Pfam" id="PF02678">
    <property type="entry name" value="Pirin"/>
    <property type="match status" value="1"/>
</dbReference>
<dbReference type="InterPro" id="IPR012093">
    <property type="entry name" value="Pirin"/>
</dbReference>
<keyword evidence="6" id="KW-1185">Reference proteome</keyword>
<dbReference type="PANTHER" id="PTHR13903:SF8">
    <property type="entry name" value="PIRIN"/>
    <property type="match status" value="1"/>
</dbReference>
<protein>
    <submittedName>
        <fullName evidence="5">Pirin family protein</fullName>
    </submittedName>
</protein>
<dbReference type="PIRSF" id="PIRSF006232">
    <property type="entry name" value="Pirin"/>
    <property type="match status" value="1"/>
</dbReference>
<feature type="domain" description="Pirin N-terminal" evidence="3">
    <location>
        <begin position="25"/>
        <end position="128"/>
    </location>
</feature>
<feature type="domain" description="Pirin C-terminal" evidence="4">
    <location>
        <begin position="184"/>
        <end position="285"/>
    </location>
</feature>
<evidence type="ECO:0000313" key="6">
    <source>
        <dbReference type="Proteomes" id="UP000677244"/>
    </source>
</evidence>
<dbReference type="PANTHER" id="PTHR13903">
    <property type="entry name" value="PIRIN-RELATED"/>
    <property type="match status" value="1"/>
</dbReference>
<dbReference type="EMBL" id="JAGHKO010000011">
    <property type="protein sequence ID" value="MBO9203907.1"/>
    <property type="molecule type" value="Genomic_DNA"/>
</dbReference>
<dbReference type="InterPro" id="IPR003829">
    <property type="entry name" value="Pirin_N_dom"/>
</dbReference>
<organism evidence="5 6">
    <name type="scientific">Niastella soli</name>
    <dbReference type="NCBI Taxonomy" id="2821487"/>
    <lineage>
        <taxon>Bacteria</taxon>
        <taxon>Pseudomonadati</taxon>
        <taxon>Bacteroidota</taxon>
        <taxon>Chitinophagia</taxon>
        <taxon>Chitinophagales</taxon>
        <taxon>Chitinophagaceae</taxon>
        <taxon>Niastella</taxon>
    </lineage>
</organism>
<dbReference type="InterPro" id="IPR008778">
    <property type="entry name" value="Pirin_C_dom"/>
</dbReference>
<proteinExistence type="inferred from homology"/>
<evidence type="ECO:0000259" key="3">
    <source>
        <dbReference type="Pfam" id="PF02678"/>
    </source>
</evidence>
<reference evidence="5 6" key="1">
    <citation type="submission" date="2021-03" db="EMBL/GenBank/DDBJ databases">
        <title>Assistant Professor.</title>
        <authorList>
            <person name="Huq M.A."/>
        </authorList>
    </citation>
    <scope>NUCLEOTIDE SEQUENCE [LARGE SCALE GENOMIC DNA]</scope>
    <source>
        <strain evidence="5 6">MAH-29</strain>
    </source>
</reference>
<evidence type="ECO:0000256" key="2">
    <source>
        <dbReference type="RuleBase" id="RU003457"/>
    </source>
</evidence>
<gene>
    <name evidence="5" type="ORF">J7I42_26720</name>
</gene>
<name>A0ABS3Z2C8_9BACT</name>
<sequence>MKKKIIFTSQGHRADIGEYKINRILPNRYADAVGPFVFLDHLMPASHSPNAPIKEVDGTGAHPHRGIATLTYIINGEADHHDSAGHHAKVRSGGAQWMKAGNGIIHDEAVNVDVEANDLLTHAMQFWINLPASQKATRPDYLPVQAGDMPKHILPANAGWLKVIAGEYENLVSKIPSYTKQLLYHLHLNAGGHFTIDTNKDWEYAAFLPLQGAVVNNEEFTGGDFLLFDNEQAAIEISNMGQSATDLILFGGEPYTEPIVSYGPFVMNTQQEIATAYRDFHAGKYGIINYQ</sequence>
<evidence type="ECO:0000259" key="4">
    <source>
        <dbReference type="Pfam" id="PF05726"/>
    </source>
</evidence>